<dbReference type="EMBL" id="BMAO01024662">
    <property type="protein sequence ID" value="GFQ96793.1"/>
    <property type="molecule type" value="Genomic_DNA"/>
</dbReference>
<organism evidence="1 2">
    <name type="scientific">Trichonephila clavata</name>
    <name type="common">Joro spider</name>
    <name type="synonym">Nephila clavata</name>
    <dbReference type="NCBI Taxonomy" id="2740835"/>
    <lineage>
        <taxon>Eukaryota</taxon>
        <taxon>Metazoa</taxon>
        <taxon>Ecdysozoa</taxon>
        <taxon>Arthropoda</taxon>
        <taxon>Chelicerata</taxon>
        <taxon>Arachnida</taxon>
        <taxon>Araneae</taxon>
        <taxon>Araneomorphae</taxon>
        <taxon>Entelegynae</taxon>
        <taxon>Araneoidea</taxon>
        <taxon>Nephilidae</taxon>
        <taxon>Trichonephila</taxon>
    </lineage>
</organism>
<reference evidence="1" key="1">
    <citation type="submission" date="2020-07" db="EMBL/GenBank/DDBJ databases">
        <title>Multicomponent nature underlies the extraordinary mechanical properties of spider dragline silk.</title>
        <authorList>
            <person name="Kono N."/>
            <person name="Nakamura H."/>
            <person name="Mori M."/>
            <person name="Yoshida Y."/>
            <person name="Ohtoshi R."/>
            <person name="Malay A.D."/>
            <person name="Moran D.A.P."/>
            <person name="Tomita M."/>
            <person name="Numata K."/>
            <person name="Arakawa K."/>
        </authorList>
    </citation>
    <scope>NUCLEOTIDE SEQUENCE</scope>
</reference>
<evidence type="ECO:0000313" key="2">
    <source>
        <dbReference type="Proteomes" id="UP000887116"/>
    </source>
</evidence>
<proteinExistence type="predicted"/>
<protein>
    <submittedName>
        <fullName evidence="1">SCAN domain-containing protein 3</fullName>
    </submittedName>
</protein>
<dbReference type="Proteomes" id="UP000887116">
    <property type="component" value="Unassembled WGS sequence"/>
</dbReference>
<dbReference type="OrthoDB" id="6436985at2759"/>
<gene>
    <name evidence="1" type="primary">ZBED9</name>
    <name evidence="1" type="ORF">TNCT_577331</name>
</gene>
<keyword evidence="2" id="KW-1185">Reference proteome</keyword>
<name>A0A8X6H5W7_TRICU</name>
<dbReference type="AlphaFoldDB" id="A0A8X6H5W7"/>
<dbReference type="PANTHER" id="PTHR45913">
    <property type="entry name" value="EPM2A-INTERACTING PROTEIN 1"/>
    <property type="match status" value="1"/>
</dbReference>
<dbReference type="PANTHER" id="PTHR45913:SF19">
    <property type="entry name" value="LOW QUALITY PROTEIN: ZINC FINGER BED DOMAIN-CONTAINING PROTEIN 5-LIKE"/>
    <property type="match status" value="1"/>
</dbReference>
<comment type="caution">
    <text evidence="1">The sequence shown here is derived from an EMBL/GenBank/DDBJ whole genome shotgun (WGS) entry which is preliminary data.</text>
</comment>
<accession>A0A8X6H5W7</accession>
<evidence type="ECO:0000313" key="1">
    <source>
        <dbReference type="EMBL" id="GFQ96793.1"/>
    </source>
</evidence>
<sequence length="207" mass="24344">MQGRNQDVTEKITCFKNKLKLWRNKVEVKKLASFPTLNLLVEDNNIDITDFEIQKIIINHLEKLIADFDRYFLADDVFKYNWVRMPFNFDVSDLHEEFVNINQFQGQLIEIQSDQALRYNFYKNTESLCAFWLKLKTEKPIIVKEALKVLLPFSTTYMCEAGFSALCVIKNNYRNKLNPEIDIRCSLTSIQPKFENLSKCIQAQGSH</sequence>